<dbReference type="EMBL" id="LGKP01000040">
    <property type="protein sequence ID" value="KPL80191.1"/>
    <property type="molecule type" value="Genomic_DNA"/>
</dbReference>
<dbReference type="Proteomes" id="UP000050277">
    <property type="component" value="Unassembled WGS sequence"/>
</dbReference>
<dbReference type="RefSeq" id="WP_054537070.1">
    <property type="nucleotide sequence ID" value="NZ_LGKP01000040.1"/>
</dbReference>
<dbReference type="NCBIfam" id="TIGR02221">
    <property type="entry name" value="cas_TM1812"/>
    <property type="match status" value="1"/>
</dbReference>
<evidence type="ECO:0000313" key="1">
    <source>
        <dbReference type="EMBL" id="KPL80191.1"/>
    </source>
</evidence>
<dbReference type="STRING" id="70996.SE18_24330"/>
<protein>
    <recommendedName>
        <fullName evidence="3">CRISPR-associated protein</fullName>
    </recommendedName>
</protein>
<reference evidence="1 2" key="1">
    <citation type="submission" date="2015-07" db="EMBL/GenBank/DDBJ databases">
        <title>Whole genome sequence of Herpetosiphon geysericola DSM 7119.</title>
        <authorList>
            <person name="Hemp J."/>
            <person name="Ward L.M."/>
            <person name="Pace L.A."/>
            <person name="Fischer W.W."/>
        </authorList>
    </citation>
    <scope>NUCLEOTIDE SEQUENCE [LARGE SCALE GENOMIC DNA]</scope>
    <source>
        <strain evidence="1 2">DSM 7119</strain>
    </source>
</reference>
<dbReference type="CDD" id="cd09732">
    <property type="entry name" value="Csx1_III-U"/>
    <property type="match status" value="1"/>
</dbReference>
<keyword evidence="2" id="KW-1185">Reference proteome</keyword>
<dbReference type="OrthoDB" id="9777703at2"/>
<organism evidence="1 2">
    <name type="scientific">Herpetosiphon geysericola</name>
    <dbReference type="NCBI Taxonomy" id="70996"/>
    <lineage>
        <taxon>Bacteria</taxon>
        <taxon>Bacillati</taxon>
        <taxon>Chloroflexota</taxon>
        <taxon>Chloroflexia</taxon>
        <taxon>Herpetosiphonales</taxon>
        <taxon>Herpetosiphonaceae</taxon>
        <taxon>Herpetosiphon</taxon>
    </lineage>
</organism>
<gene>
    <name evidence="1" type="ORF">SE18_24330</name>
</gene>
<evidence type="ECO:0008006" key="3">
    <source>
        <dbReference type="Google" id="ProtNLM"/>
    </source>
</evidence>
<sequence length="446" mass="51068">MTKKAIAFLGKGRYSFTQYCYTDSKTGNVIKADWNKYFSATLTFFYPDIEELYIVMTEEARKEHWDNSENPKNLKETLKLQKVRVIPVPIDSGRNDTELWEIFKSIVKVIDYNDEIIFDITNAFRSQPVITMIIASFIKVIKNAKITHLVYGAWDARVEEKDSENNIKFSESPVFDLSAFLTLLDWTTATNTFIQTGRAEQLTKLAETFKNDAVEGFAKQVHKLSQELLTTRPVGVMQAASGFEQALAKVEAAVQQNPAMQPYQQLLERIKDEYSPFAIATEPMADLSEAYATARQQQRAFLAVQLEMIKWYLEKGLPIQAMTLAREWLILLSVYYQNADGEKVDMFIYNEKKVIESFINGYSPQQNNNRSQRNDNKKPKMVMSAKLQKSIEKIQAVWDSEDASIRTIRNDIAHCGLDIGNSRTATEIAEQAETICQRLYALLPTE</sequence>
<name>A0A0P6XBR2_9CHLR</name>
<proteinExistence type="predicted"/>
<evidence type="ECO:0000313" key="2">
    <source>
        <dbReference type="Proteomes" id="UP000050277"/>
    </source>
</evidence>
<dbReference type="InterPro" id="IPR011742">
    <property type="entry name" value="CRISPR-assoc_prot_TM1812"/>
</dbReference>
<accession>A0A0P6XBR2</accession>
<dbReference type="AlphaFoldDB" id="A0A0P6XBR2"/>
<comment type="caution">
    <text evidence="1">The sequence shown here is derived from an EMBL/GenBank/DDBJ whole genome shotgun (WGS) entry which is preliminary data.</text>
</comment>